<evidence type="ECO:0000313" key="3">
    <source>
        <dbReference type="EMBL" id="ERL06965.1"/>
    </source>
</evidence>
<evidence type="ECO:0000259" key="2">
    <source>
        <dbReference type="SMART" id="SM00062"/>
    </source>
</evidence>
<evidence type="ECO:0000256" key="1">
    <source>
        <dbReference type="ARBA" id="ARBA00022729"/>
    </source>
</evidence>
<feature type="domain" description="Solute-binding protein family 3/N-terminal" evidence="2">
    <location>
        <begin position="50"/>
        <end position="280"/>
    </location>
</feature>
<dbReference type="Pfam" id="PF00497">
    <property type="entry name" value="SBP_bac_3"/>
    <property type="match status" value="1"/>
</dbReference>
<dbReference type="SUPFAM" id="SSF53850">
    <property type="entry name" value="Periplasmic binding protein-like II"/>
    <property type="match status" value="1"/>
</dbReference>
<accession>U2TKH3</accession>
<dbReference type="Gene3D" id="3.40.190.10">
    <property type="entry name" value="Periplasmic binding protein-like II"/>
    <property type="match status" value="2"/>
</dbReference>
<keyword evidence="4" id="KW-1185">Reference proteome</keyword>
<dbReference type="RefSeq" id="WP_021726704.1">
    <property type="nucleotide sequence ID" value="NZ_AWEZ01000061.1"/>
</dbReference>
<comment type="caution">
    <text evidence="3">The sequence shown here is derived from an EMBL/GenBank/DDBJ whole genome shotgun (WGS) entry which is preliminary data.</text>
</comment>
<dbReference type="InterPro" id="IPR001638">
    <property type="entry name" value="Solute-binding_3/MltF_N"/>
</dbReference>
<dbReference type="PANTHER" id="PTHR35936">
    <property type="entry name" value="MEMBRANE-BOUND LYTIC MUREIN TRANSGLYCOSYLASE F"/>
    <property type="match status" value="1"/>
</dbReference>
<sequence>MATTTHHEERHGGVSRRSFVAGTLSVAALAALAGCGSSGGTGGSAAPTTAINVGTEGIFPPYSYQNDDGELDGFDVAVAKAVDERLDGYTFDFVQTQWDGIFAALDAGQIDTIANEVTETDERAEKYLFTETPYSWSANALVFKKGRTDIRGIRDLWGKTVDSGIAASYTVWLDEYNEENGNPITVNHTDGDVNKMFQDVLDDRADAAIDSYITGKSIIEEQGLALDMVIFTDAGNVPIYFPFRKDDLGQALKSAIDPIIEELIADGTLARISEQYLGADYTTEDSIVALAEKQQG</sequence>
<protein>
    <submittedName>
        <fullName evidence="3">Putative amino-acid-binding protein YxeM</fullName>
    </submittedName>
</protein>
<dbReference type="PATRIC" id="fig|1125712.3.peg.1814"/>
<dbReference type="PANTHER" id="PTHR35936:SF19">
    <property type="entry name" value="AMINO-ACID-BINDING PROTEIN YXEM-RELATED"/>
    <property type="match status" value="1"/>
</dbReference>
<dbReference type="OrthoDB" id="9807888at2"/>
<reference evidence="3 4" key="1">
    <citation type="submission" date="2013-08" db="EMBL/GenBank/DDBJ databases">
        <authorList>
            <person name="Durkin A.S."/>
            <person name="Haft D.R."/>
            <person name="McCorrison J."/>
            <person name="Torralba M."/>
            <person name="Gillis M."/>
            <person name="Haft D.H."/>
            <person name="Methe B."/>
            <person name="Sutton G."/>
            <person name="Nelson K.E."/>
        </authorList>
    </citation>
    <scope>NUCLEOTIDE SEQUENCE [LARGE SCALE GENOMIC DNA]</scope>
    <source>
        <strain evidence="3 4">F0195</strain>
    </source>
</reference>
<evidence type="ECO:0000313" key="4">
    <source>
        <dbReference type="Proteomes" id="UP000016638"/>
    </source>
</evidence>
<organism evidence="3 4">
    <name type="scientific">Olsenella profusa F0195</name>
    <dbReference type="NCBI Taxonomy" id="1125712"/>
    <lineage>
        <taxon>Bacteria</taxon>
        <taxon>Bacillati</taxon>
        <taxon>Actinomycetota</taxon>
        <taxon>Coriobacteriia</taxon>
        <taxon>Coriobacteriales</taxon>
        <taxon>Atopobiaceae</taxon>
        <taxon>Olsenella</taxon>
    </lineage>
</organism>
<dbReference type="STRING" id="1125712.HMPREF1316_0973"/>
<dbReference type="PROSITE" id="PS51318">
    <property type="entry name" value="TAT"/>
    <property type="match status" value="1"/>
</dbReference>
<dbReference type="AlphaFoldDB" id="U2TKH3"/>
<proteinExistence type="predicted"/>
<dbReference type="EMBL" id="AWEZ01000061">
    <property type="protein sequence ID" value="ERL06965.1"/>
    <property type="molecule type" value="Genomic_DNA"/>
</dbReference>
<dbReference type="Proteomes" id="UP000016638">
    <property type="component" value="Unassembled WGS sequence"/>
</dbReference>
<dbReference type="InterPro" id="IPR006311">
    <property type="entry name" value="TAT_signal"/>
</dbReference>
<name>U2TKH3_9ACTN</name>
<dbReference type="eggNOG" id="COG0834">
    <property type="taxonomic scope" value="Bacteria"/>
</dbReference>
<keyword evidence="1" id="KW-0732">Signal</keyword>
<dbReference type="SMART" id="SM00062">
    <property type="entry name" value="PBPb"/>
    <property type="match status" value="1"/>
</dbReference>
<gene>
    <name evidence="3" type="ORF">HMPREF1316_0973</name>
</gene>